<dbReference type="EMBL" id="CP158568">
    <property type="protein sequence ID" value="XBY42915.1"/>
    <property type="molecule type" value="Genomic_DNA"/>
</dbReference>
<dbReference type="AlphaFoldDB" id="A0AAU7X559"/>
<name>A0AAU7X559_9HYPH</name>
<evidence type="ECO:0000256" key="1">
    <source>
        <dbReference type="SAM" id="MobiDB-lite"/>
    </source>
</evidence>
<feature type="compositionally biased region" description="Acidic residues" evidence="1">
    <location>
        <begin position="576"/>
        <end position="587"/>
    </location>
</feature>
<evidence type="ECO:0000313" key="2">
    <source>
        <dbReference type="EMBL" id="XBY42915.1"/>
    </source>
</evidence>
<gene>
    <name evidence="2" type="ORF">ABS361_12420</name>
</gene>
<accession>A0AAU7X559</accession>
<proteinExistence type="predicted"/>
<protein>
    <submittedName>
        <fullName evidence="2">Uncharacterized protein</fullName>
    </submittedName>
</protein>
<sequence length="633" mass="68847">MNRDSIRLSFLDTTENVGQTNNADKTGHYDDFRFSSMDSSTAPTKSSSIGEKFKAGIKTIHHAIADSFIGKALGKVESKILSFVADVKERRLENKTELLKTSPEGAKIVKSAESSTFDSVLDAVKPHGSAGVRVLAEGLLTAACKDRVGDGPLDPDNEQDKQIIDKLTANVLAPALSQNPGGGQTIDAARKQISEFTSMIVGAHTKSTPDSLKSLLTVFNKVSSLLADGPSLKEFLAERLETDFVRMAGNGAAADESAFEKTFMRANATISVLTARVGGEGLYAGLDDVKKDVHAVLDMTKNLQKAHRSIGDNTDATTPLTKEQQAEARVDLDIQILDAAIGKNGEKVIERLGEDGKAQLQETGRQIMRLAKEQGFSNEFADIVVRKYYQNVIFLRGISPQVTAAYGNNPESSDFDPVGSKVVTNAIKDLTILFNELDPMTSNSLSQFPELQTALTTTDIPGRLLKLYDDLGIPKTEQFEQADAIETAEKLGAILRQGGDQPNNVGDVNLHTDELDALLRSIDNPEVHPEGDYEVEGQIDNNEQGGNANPQVSSNVPVEQRDVGDVRRKTVVEPTVEGDDIEEDLEHEETTASENNALLVELRQRVLNGEKLEPTEQRLLQQLERLDIGNRAN</sequence>
<feature type="compositionally biased region" description="Basic and acidic residues" evidence="1">
    <location>
        <begin position="559"/>
        <end position="571"/>
    </location>
</feature>
<dbReference type="RefSeq" id="WP_407048018.1">
    <property type="nucleotide sequence ID" value="NZ_CP158568.1"/>
</dbReference>
<organism evidence="2">
    <name type="scientific">Methyloraptor flagellatus</name>
    <dbReference type="NCBI Taxonomy" id="3162530"/>
    <lineage>
        <taxon>Bacteria</taxon>
        <taxon>Pseudomonadati</taxon>
        <taxon>Pseudomonadota</taxon>
        <taxon>Alphaproteobacteria</taxon>
        <taxon>Hyphomicrobiales</taxon>
        <taxon>Ancalomicrobiaceae</taxon>
        <taxon>Methyloraptor</taxon>
    </lineage>
</organism>
<feature type="compositionally biased region" description="Polar residues" evidence="1">
    <location>
        <begin position="539"/>
        <end position="557"/>
    </location>
</feature>
<dbReference type="KEGG" id="mflg:ABS361_12420"/>
<reference evidence="2" key="1">
    <citation type="submission" date="2024-06" db="EMBL/GenBank/DDBJ databases">
        <title>Methylostella associata gen. nov., sp. nov., a novel Ancalomicrobiaceae-affiliated facultatively methylotrophic bacteria that feed on methanotrophs of the genus Methylococcus.</title>
        <authorList>
            <person name="Saltykova V."/>
            <person name="Danilova O.V."/>
            <person name="Oshkin I.Y."/>
            <person name="Belova S.E."/>
            <person name="Pimenov N.V."/>
            <person name="Dedysh S.N."/>
        </authorList>
    </citation>
    <scope>NUCLEOTIDE SEQUENCE</scope>
    <source>
        <strain evidence="2">S20</strain>
    </source>
</reference>
<feature type="region of interest" description="Disordered" evidence="1">
    <location>
        <begin position="524"/>
        <end position="594"/>
    </location>
</feature>